<reference evidence="14" key="1">
    <citation type="submission" date="2022-01" db="EMBL/GenBank/DDBJ databases">
        <authorList>
            <person name="King R."/>
        </authorList>
    </citation>
    <scope>NUCLEOTIDE SEQUENCE</scope>
</reference>
<keyword evidence="8" id="KW-0862">Zinc</keyword>
<evidence type="ECO:0000256" key="1">
    <source>
        <dbReference type="ARBA" id="ARBA00001947"/>
    </source>
</evidence>
<dbReference type="FunFam" id="1.10.8.60:FF:000019">
    <property type="entry name" value="AFG3-like AAA ATPase 2"/>
    <property type="match status" value="1"/>
</dbReference>
<evidence type="ECO:0000256" key="7">
    <source>
        <dbReference type="ARBA" id="ARBA00022801"/>
    </source>
</evidence>
<feature type="domain" description="Peptidase M41" evidence="12">
    <location>
        <begin position="157"/>
        <end position="323"/>
    </location>
</feature>
<evidence type="ECO:0000313" key="15">
    <source>
        <dbReference type="Proteomes" id="UP001152798"/>
    </source>
</evidence>
<dbReference type="SUPFAM" id="SSF52540">
    <property type="entry name" value="P-loop containing nucleoside triphosphate hydrolases"/>
    <property type="match status" value="1"/>
</dbReference>
<dbReference type="PANTHER" id="PTHR43655">
    <property type="entry name" value="ATP-DEPENDENT PROTEASE"/>
    <property type="match status" value="1"/>
</dbReference>
<dbReference type="InterPro" id="IPR027417">
    <property type="entry name" value="P-loop_NTPase"/>
</dbReference>
<dbReference type="GO" id="GO:0034982">
    <property type="term" value="P:mitochondrial protein processing"/>
    <property type="evidence" value="ECO:0007669"/>
    <property type="project" value="TreeGrafter"/>
</dbReference>
<feature type="domain" description="AAA ATPase AAA+ lid" evidence="13">
    <location>
        <begin position="103"/>
        <end position="141"/>
    </location>
</feature>
<feature type="domain" description="ATPase AAA-type core" evidence="11">
    <location>
        <begin position="12"/>
        <end position="92"/>
    </location>
</feature>
<protein>
    <submittedName>
        <fullName evidence="14">Uncharacterized protein</fullName>
    </submittedName>
</protein>
<keyword evidence="5" id="KW-0479">Metal-binding</keyword>
<dbReference type="InterPro" id="IPR037219">
    <property type="entry name" value="Peptidase_M41-like"/>
</dbReference>
<keyword evidence="6" id="KW-0547">Nucleotide-binding</keyword>
<evidence type="ECO:0000313" key="14">
    <source>
        <dbReference type="EMBL" id="CAH1396983.1"/>
    </source>
</evidence>
<comment type="cofactor">
    <cofactor evidence="1">
        <name>Zn(2+)</name>
        <dbReference type="ChEBI" id="CHEBI:29105"/>
    </cofactor>
</comment>
<dbReference type="EMBL" id="OV725079">
    <property type="protein sequence ID" value="CAH1396983.1"/>
    <property type="molecule type" value="Genomic_DNA"/>
</dbReference>
<sequence>MSRAGWTWLEDRAYRDLFKEGRKRAPCIIYIDEIDAMGKKRSGGVGPMDSSTGEGEQTLNQLLVEMDGMASKEGVLMLASTNRADVLDKGIRLDHEPKVYSRRLAQLTPGFSGADIANVVNEAALHAARDLKATVTRADLEYAVERVVGGTEKRSTVMPLEEKKVVAMHESGRALMSWLTPSASVLLKVTIVPRTNLSLGFSQYSHQEQKLYSKEELFAKMCMALGGRVAEIITFNRSSTGAEKDLKKVTDLAYAMVRRFGMSEKIGLLSYVPPGGESEGKRPYSKQLAGRIDLEARTLVSRAFRFTEEILLKNRDKLNTLSMKKLPQKGKETKVDLGRVERGLPQIGCGVKQEEIAATRQGFMDQALLKGASHCAAIGEERS</sequence>
<evidence type="ECO:0000259" key="11">
    <source>
        <dbReference type="Pfam" id="PF00004"/>
    </source>
</evidence>
<dbReference type="InterPro" id="IPR003959">
    <property type="entry name" value="ATPase_AAA_core"/>
</dbReference>
<dbReference type="OrthoDB" id="1413014at2759"/>
<dbReference type="GO" id="GO:0016887">
    <property type="term" value="F:ATP hydrolysis activity"/>
    <property type="evidence" value="ECO:0007669"/>
    <property type="project" value="InterPro"/>
</dbReference>
<evidence type="ECO:0000256" key="9">
    <source>
        <dbReference type="ARBA" id="ARBA00022840"/>
    </source>
</evidence>
<evidence type="ECO:0000256" key="4">
    <source>
        <dbReference type="ARBA" id="ARBA00022670"/>
    </source>
</evidence>
<evidence type="ECO:0000256" key="5">
    <source>
        <dbReference type="ARBA" id="ARBA00022723"/>
    </source>
</evidence>
<proteinExistence type="inferred from homology"/>
<dbReference type="SUPFAM" id="SSF140990">
    <property type="entry name" value="FtsH protease domain-like"/>
    <property type="match status" value="1"/>
</dbReference>
<keyword evidence="9" id="KW-0067">ATP-binding</keyword>
<evidence type="ECO:0000256" key="3">
    <source>
        <dbReference type="ARBA" id="ARBA00010550"/>
    </source>
</evidence>
<name>A0A9P0MFB6_NEZVI</name>
<evidence type="ECO:0000259" key="12">
    <source>
        <dbReference type="Pfam" id="PF01434"/>
    </source>
</evidence>
<comment type="similarity">
    <text evidence="2">In the C-terminal section; belongs to the peptidase M41 family.</text>
</comment>
<dbReference type="Pfam" id="PF17862">
    <property type="entry name" value="AAA_lid_3"/>
    <property type="match status" value="1"/>
</dbReference>
<keyword evidence="4" id="KW-0645">Protease</keyword>
<dbReference type="GO" id="GO:0005524">
    <property type="term" value="F:ATP binding"/>
    <property type="evidence" value="ECO:0007669"/>
    <property type="project" value="UniProtKB-KW"/>
</dbReference>
<dbReference type="GO" id="GO:0005745">
    <property type="term" value="C:m-AAA complex"/>
    <property type="evidence" value="ECO:0007669"/>
    <property type="project" value="TreeGrafter"/>
</dbReference>
<accession>A0A9P0MFB6</accession>
<dbReference type="Gene3D" id="1.20.58.760">
    <property type="entry name" value="Peptidase M41"/>
    <property type="match status" value="1"/>
</dbReference>
<dbReference type="GO" id="GO:0004176">
    <property type="term" value="F:ATP-dependent peptidase activity"/>
    <property type="evidence" value="ECO:0007669"/>
    <property type="project" value="InterPro"/>
</dbReference>
<evidence type="ECO:0000256" key="10">
    <source>
        <dbReference type="ARBA" id="ARBA00023049"/>
    </source>
</evidence>
<evidence type="ECO:0000256" key="2">
    <source>
        <dbReference type="ARBA" id="ARBA00010044"/>
    </source>
</evidence>
<dbReference type="Proteomes" id="UP001152798">
    <property type="component" value="Chromosome 3"/>
</dbReference>
<keyword evidence="7" id="KW-0378">Hydrolase</keyword>
<comment type="similarity">
    <text evidence="3">In the N-terminal section; belongs to the AAA ATPase family.</text>
</comment>
<dbReference type="InterPro" id="IPR050928">
    <property type="entry name" value="ATP-dep_Zn_Metalloprotease"/>
</dbReference>
<evidence type="ECO:0000259" key="13">
    <source>
        <dbReference type="Pfam" id="PF17862"/>
    </source>
</evidence>
<gene>
    <name evidence="14" type="ORF">NEZAVI_LOCUS6930</name>
</gene>
<dbReference type="Pfam" id="PF00004">
    <property type="entry name" value="AAA"/>
    <property type="match status" value="1"/>
</dbReference>
<keyword evidence="15" id="KW-1185">Reference proteome</keyword>
<dbReference type="GO" id="GO:0046872">
    <property type="term" value="F:metal ion binding"/>
    <property type="evidence" value="ECO:0007669"/>
    <property type="project" value="UniProtKB-KW"/>
</dbReference>
<dbReference type="PANTHER" id="PTHR43655:SF8">
    <property type="entry name" value="PARAPLEGIN"/>
    <property type="match status" value="1"/>
</dbReference>
<dbReference type="Gene3D" id="3.40.50.300">
    <property type="entry name" value="P-loop containing nucleotide triphosphate hydrolases"/>
    <property type="match status" value="1"/>
</dbReference>
<evidence type="ECO:0000256" key="8">
    <source>
        <dbReference type="ARBA" id="ARBA00022833"/>
    </source>
</evidence>
<dbReference type="InterPro" id="IPR000642">
    <property type="entry name" value="Peptidase_M41"/>
</dbReference>
<dbReference type="AlphaFoldDB" id="A0A9P0MFB6"/>
<dbReference type="Pfam" id="PF01434">
    <property type="entry name" value="Peptidase_M41"/>
    <property type="match status" value="1"/>
</dbReference>
<dbReference type="InterPro" id="IPR041569">
    <property type="entry name" value="AAA_lid_3"/>
</dbReference>
<organism evidence="14 15">
    <name type="scientific">Nezara viridula</name>
    <name type="common">Southern green stink bug</name>
    <name type="synonym">Cimex viridulus</name>
    <dbReference type="NCBI Taxonomy" id="85310"/>
    <lineage>
        <taxon>Eukaryota</taxon>
        <taxon>Metazoa</taxon>
        <taxon>Ecdysozoa</taxon>
        <taxon>Arthropoda</taxon>
        <taxon>Hexapoda</taxon>
        <taxon>Insecta</taxon>
        <taxon>Pterygota</taxon>
        <taxon>Neoptera</taxon>
        <taxon>Paraneoptera</taxon>
        <taxon>Hemiptera</taxon>
        <taxon>Heteroptera</taxon>
        <taxon>Panheteroptera</taxon>
        <taxon>Pentatomomorpha</taxon>
        <taxon>Pentatomoidea</taxon>
        <taxon>Pentatomidae</taxon>
        <taxon>Pentatominae</taxon>
        <taxon>Nezara</taxon>
    </lineage>
</organism>
<dbReference type="GO" id="GO:0004222">
    <property type="term" value="F:metalloendopeptidase activity"/>
    <property type="evidence" value="ECO:0007669"/>
    <property type="project" value="InterPro"/>
</dbReference>
<evidence type="ECO:0000256" key="6">
    <source>
        <dbReference type="ARBA" id="ARBA00022741"/>
    </source>
</evidence>
<dbReference type="Gene3D" id="1.10.8.60">
    <property type="match status" value="1"/>
</dbReference>
<keyword evidence="10" id="KW-0482">Metalloprotease</keyword>